<dbReference type="Proteomes" id="UP000290288">
    <property type="component" value="Unassembled WGS sequence"/>
</dbReference>
<dbReference type="PANTHER" id="PTHR33050:SF7">
    <property type="entry name" value="RIBONUCLEASE H"/>
    <property type="match status" value="1"/>
</dbReference>
<evidence type="ECO:0000313" key="2">
    <source>
        <dbReference type="Proteomes" id="UP000290288"/>
    </source>
</evidence>
<reference evidence="1 2" key="1">
    <citation type="submission" date="2019-01" db="EMBL/GenBank/DDBJ databases">
        <title>Draft genome sequence of Psathyrella aberdarensis IHI B618.</title>
        <authorList>
            <person name="Buettner E."/>
            <person name="Kellner H."/>
        </authorList>
    </citation>
    <scope>NUCLEOTIDE SEQUENCE [LARGE SCALE GENOMIC DNA]</scope>
    <source>
        <strain evidence="1 2">IHI B618</strain>
    </source>
</reference>
<dbReference type="OrthoDB" id="2506773at2759"/>
<organism evidence="1 2">
    <name type="scientific">Candolleomyces aberdarensis</name>
    <dbReference type="NCBI Taxonomy" id="2316362"/>
    <lineage>
        <taxon>Eukaryota</taxon>
        <taxon>Fungi</taxon>
        <taxon>Dikarya</taxon>
        <taxon>Basidiomycota</taxon>
        <taxon>Agaricomycotina</taxon>
        <taxon>Agaricomycetes</taxon>
        <taxon>Agaricomycetidae</taxon>
        <taxon>Agaricales</taxon>
        <taxon>Agaricineae</taxon>
        <taxon>Psathyrellaceae</taxon>
        <taxon>Candolleomyces</taxon>
    </lineage>
</organism>
<dbReference type="STRING" id="2316362.A0A4Q2D9M4"/>
<gene>
    <name evidence="1" type="ORF">EST38_g9578</name>
</gene>
<keyword evidence="2" id="KW-1185">Reference proteome</keyword>
<dbReference type="EMBL" id="SDEE01000454">
    <property type="protein sequence ID" value="RXW16277.1"/>
    <property type="molecule type" value="Genomic_DNA"/>
</dbReference>
<sequence length="510" mass="56670">MPKLEETVIIPNAASCRDHMDEINSYLLDEVAARRMSGPFSQQGAKDILGGPFFSSPLLVVLQSQGPGLKDKIRICRHLSKGSKYANLVNSHIVKEDFPTRFDLASRVADIVASAPPGTQACALDIEKFHRTCPVLPSHKCWLVTQGLPGEFFMDHVRPFGCACASSNLGMFANAVVDIWHAKEVLPVLKYEDDIGACCSPNPLGPFKQGDFSYTYDRDLLVSHVASLGVPWHPEKGDDVFREAFTFIGFLWNLPNKTVSLPEAKRLKFLHRVSEFLANYKSRQCPLIEVEKIHGSLCHVAFVYRDGCSRLPSLSNFATTLQGNRLIKRYPPPSAILDSKWWQERLSTPGFLRDLNLSLSPVDIGLYVNACTSWGIGILWEGRWMAFRLSPDWKTEGRHIGWLETLAIELAAYLVCSRGLRNTHLLFHSDNQGTIGSVTKGRCRNTHINNSVRRTFDVLVPASVDVTLTYVESASNLADPISHGILGLSGDHIPLSFPLPSELVSVLSYV</sequence>
<comment type="caution">
    <text evidence="1">The sequence shown here is derived from an EMBL/GenBank/DDBJ whole genome shotgun (WGS) entry which is preliminary data.</text>
</comment>
<dbReference type="InterPro" id="IPR052055">
    <property type="entry name" value="Hepadnavirus_pol/RT"/>
</dbReference>
<name>A0A4Q2D9M4_9AGAR</name>
<dbReference type="AlphaFoldDB" id="A0A4Q2D9M4"/>
<accession>A0A4Q2D9M4</accession>
<protein>
    <submittedName>
        <fullName evidence="1">Uncharacterized protein</fullName>
    </submittedName>
</protein>
<evidence type="ECO:0000313" key="1">
    <source>
        <dbReference type="EMBL" id="RXW16277.1"/>
    </source>
</evidence>
<proteinExistence type="predicted"/>
<dbReference type="PANTHER" id="PTHR33050">
    <property type="entry name" value="REVERSE TRANSCRIPTASE DOMAIN-CONTAINING PROTEIN"/>
    <property type="match status" value="1"/>
</dbReference>